<accession>A0A811P053</accession>
<feature type="region of interest" description="Disordered" evidence="1">
    <location>
        <begin position="441"/>
        <end position="468"/>
    </location>
</feature>
<name>A0A811P053_9POAL</name>
<evidence type="ECO:0000256" key="1">
    <source>
        <dbReference type="SAM" id="MobiDB-lite"/>
    </source>
</evidence>
<evidence type="ECO:0000313" key="4">
    <source>
        <dbReference type="Proteomes" id="UP000604825"/>
    </source>
</evidence>
<evidence type="ECO:0000313" key="3">
    <source>
        <dbReference type="EMBL" id="CAD6231190.1"/>
    </source>
</evidence>
<sequence>MEPNLKLVLEEIQKSKEEFGRRFDEHNEQWERRVADLEAVRIDPLHDERDDRVTALEVAATDLGTWRPEMEALVDDLRIKMQKLSFIDGLRPDLKAMILVSRPQTLDAAICMALVQEEVAGQSGAQSSFRSSAPIEWSPKPTPRTALPLPPPPPHVEKPMAKPAAVEPTATGALAAVKAYRRALGLCYKCNAKWSKDHRCAPEVLHAVEALWESLDPDVVPAAETSDDQPTEQVFLAISKSIVSRVPAARTIRLLGSTSVPELHKWMADRELMHNVVKKHLLRAQARMKRQADKGRSEHQFSMGDMVFLKLQPYIQSSLFHRSNNKLSFKFFRPFQVIQKIGPVVYKLLLPPGAVVHPVFHVSQLRSSPGNQQVSPSLPSNLRQFQFPLRVLQRRWTSGARPVEQGLIQWSHSPPELSTWESLEQLRQQFLRALAWGHAGSEDGGNVSSLPPPVPVSGEEDAPSVEEEAALAVRPRRLCRPSTRIVGPMWQV</sequence>
<dbReference type="EMBL" id="CAJGYO010000005">
    <property type="protein sequence ID" value="CAD6231190.1"/>
    <property type="molecule type" value="Genomic_DNA"/>
</dbReference>
<dbReference type="OrthoDB" id="1430630at2759"/>
<dbReference type="PANTHER" id="PTHR46148">
    <property type="entry name" value="CHROMO DOMAIN-CONTAINING PROTEIN"/>
    <property type="match status" value="1"/>
</dbReference>
<comment type="caution">
    <text evidence="3">The sequence shown here is derived from an EMBL/GenBank/DDBJ whole genome shotgun (WGS) entry which is preliminary data.</text>
</comment>
<feature type="region of interest" description="Disordered" evidence="1">
    <location>
        <begin position="123"/>
        <end position="160"/>
    </location>
</feature>
<dbReference type="InterPro" id="IPR056924">
    <property type="entry name" value="SH3_Tf2-1"/>
</dbReference>
<protein>
    <recommendedName>
        <fullName evidence="2">Tf2-1-like SH3-like domain-containing protein</fullName>
    </recommendedName>
</protein>
<proteinExistence type="predicted"/>
<evidence type="ECO:0000259" key="2">
    <source>
        <dbReference type="Pfam" id="PF24626"/>
    </source>
</evidence>
<dbReference type="AlphaFoldDB" id="A0A811P053"/>
<gene>
    <name evidence="3" type="ORF">NCGR_LOCUS21303</name>
</gene>
<dbReference type="InterPro" id="IPR016197">
    <property type="entry name" value="Chromo-like_dom_sf"/>
</dbReference>
<feature type="domain" description="Tf2-1-like SH3-like" evidence="2">
    <location>
        <begin position="304"/>
        <end position="366"/>
    </location>
</feature>
<organism evidence="3 4">
    <name type="scientific">Miscanthus lutarioriparius</name>
    <dbReference type="NCBI Taxonomy" id="422564"/>
    <lineage>
        <taxon>Eukaryota</taxon>
        <taxon>Viridiplantae</taxon>
        <taxon>Streptophyta</taxon>
        <taxon>Embryophyta</taxon>
        <taxon>Tracheophyta</taxon>
        <taxon>Spermatophyta</taxon>
        <taxon>Magnoliopsida</taxon>
        <taxon>Liliopsida</taxon>
        <taxon>Poales</taxon>
        <taxon>Poaceae</taxon>
        <taxon>PACMAD clade</taxon>
        <taxon>Panicoideae</taxon>
        <taxon>Andropogonodae</taxon>
        <taxon>Andropogoneae</taxon>
        <taxon>Saccharinae</taxon>
        <taxon>Miscanthus</taxon>
    </lineage>
</organism>
<dbReference type="SUPFAM" id="SSF54160">
    <property type="entry name" value="Chromo domain-like"/>
    <property type="match status" value="1"/>
</dbReference>
<reference evidence="3" key="1">
    <citation type="submission" date="2020-10" db="EMBL/GenBank/DDBJ databases">
        <authorList>
            <person name="Han B."/>
            <person name="Lu T."/>
            <person name="Zhao Q."/>
            <person name="Huang X."/>
            <person name="Zhao Y."/>
        </authorList>
    </citation>
    <scope>NUCLEOTIDE SEQUENCE</scope>
</reference>
<dbReference type="Pfam" id="PF24626">
    <property type="entry name" value="SH3_Tf2-1"/>
    <property type="match status" value="1"/>
</dbReference>
<feature type="compositionally biased region" description="Acidic residues" evidence="1">
    <location>
        <begin position="458"/>
        <end position="468"/>
    </location>
</feature>
<dbReference type="PANTHER" id="PTHR46148:SF52">
    <property type="entry name" value="OS04G0603800 PROTEIN"/>
    <property type="match status" value="1"/>
</dbReference>
<keyword evidence="4" id="KW-1185">Reference proteome</keyword>
<dbReference type="Proteomes" id="UP000604825">
    <property type="component" value="Unassembled WGS sequence"/>
</dbReference>